<evidence type="ECO:0000259" key="1">
    <source>
        <dbReference type="SMART" id="SM00829"/>
    </source>
</evidence>
<evidence type="ECO:0000313" key="3">
    <source>
        <dbReference type="Proteomes" id="UP000255389"/>
    </source>
</evidence>
<name>A0A378V2G5_MYCFO</name>
<dbReference type="Pfam" id="PF08240">
    <property type="entry name" value="ADH_N"/>
    <property type="match status" value="1"/>
</dbReference>
<dbReference type="Gene3D" id="3.40.50.720">
    <property type="entry name" value="NAD(P)-binding Rossmann-like Domain"/>
    <property type="match status" value="1"/>
</dbReference>
<dbReference type="AlphaFoldDB" id="A0A378V2G5"/>
<dbReference type="SUPFAM" id="SSF51735">
    <property type="entry name" value="NAD(P)-binding Rossmann-fold domains"/>
    <property type="match status" value="1"/>
</dbReference>
<dbReference type="InterPro" id="IPR036291">
    <property type="entry name" value="NAD(P)-bd_dom_sf"/>
</dbReference>
<dbReference type="Proteomes" id="UP000255389">
    <property type="component" value="Unassembled WGS sequence"/>
</dbReference>
<sequence length="355" mass="36390">MTLEENMKSLEAALMRNDRGPATQAGPTEARALVADSSGPETVLQIRSLPVSDLGVGDVLIEVAWSSVNFKDSLAVRKDGKVARMNPLVPGVDLAGTVVEPGNSGLESGMPVVVHGYDLGVAHHGGYSEYARVPAEWVVPLPAGLSTRQAMTLGTAGFTAALSVIALEEHGLTADSGPVLVTGATGGVGSTAVSILAAKGFQVTAATGKADAREWLQTLGATAVVDRASLGDPARPLQKEVWAGAVDSVGGSTLAAVLASMRYGSAVAASGNTGGVSLPATVFPFILRGISLLGIDSVQCPISRRREVWARLANDLRPPLLDDLATDEVELAGVAGALARIHGGGNRGRTLVRLR</sequence>
<dbReference type="CDD" id="cd08288">
    <property type="entry name" value="MDR_yhdh"/>
    <property type="match status" value="1"/>
</dbReference>
<dbReference type="InterPro" id="IPR011032">
    <property type="entry name" value="GroES-like_sf"/>
</dbReference>
<dbReference type="Gene3D" id="3.90.180.10">
    <property type="entry name" value="Medium-chain alcohol dehydrogenases, catalytic domain"/>
    <property type="match status" value="1"/>
</dbReference>
<dbReference type="SUPFAM" id="SSF50129">
    <property type="entry name" value="GroES-like"/>
    <property type="match status" value="1"/>
</dbReference>
<dbReference type="InterPro" id="IPR014188">
    <property type="entry name" value="Acrylyl-CoA_reductase_AcuI"/>
</dbReference>
<dbReference type="InterPro" id="IPR051397">
    <property type="entry name" value="Zn-ADH-like_protein"/>
</dbReference>
<protein>
    <submittedName>
        <fullName evidence="2">Oxidoreductase</fullName>
        <ecNumber evidence="2">1.-.-.-</ecNumber>
        <ecNumber evidence="2">1.6.5.-</ecNumber>
    </submittedName>
</protein>
<dbReference type="EC" id="1.-.-.-" evidence="2"/>
<dbReference type="InterPro" id="IPR013154">
    <property type="entry name" value="ADH-like_N"/>
</dbReference>
<dbReference type="PANTHER" id="PTHR43677">
    <property type="entry name" value="SHORT-CHAIN DEHYDROGENASE/REDUCTASE"/>
    <property type="match status" value="1"/>
</dbReference>
<dbReference type="RefSeq" id="WP_235631588.1">
    <property type="nucleotide sequence ID" value="NZ_JAEQRQ010000002.1"/>
</dbReference>
<dbReference type="Pfam" id="PF00107">
    <property type="entry name" value="ADH_zinc_N"/>
    <property type="match status" value="1"/>
</dbReference>
<dbReference type="InterPro" id="IPR020843">
    <property type="entry name" value="ER"/>
</dbReference>
<feature type="domain" description="Enoyl reductase (ER)" evidence="1">
    <location>
        <begin position="39"/>
        <end position="352"/>
    </location>
</feature>
<evidence type="ECO:0000313" key="2">
    <source>
        <dbReference type="EMBL" id="SUA04676.1"/>
    </source>
</evidence>
<dbReference type="PANTHER" id="PTHR43677:SF1">
    <property type="entry name" value="ACRYLYL-COA REDUCTASE ACUI-RELATED"/>
    <property type="match status" value="1"/>
</dbReference>
<keyword evidence="2" id="KW-0560">Oxidoreductase</keyword>
<dbReference type="EMBL" id="UGQY01000004">
    <property type="protein sequence ID" value="SUA04676.1"/>
    <property type="molecule type" value="Genomic_DNA"/>
</dbReference>
<gene>
    <name evidence="2" type="primary">yhdH_3</name>
    <name evidence="2" type="ORF">NCTC1542_06183</name>
</gene>
<dbReference type="GO" id="GO:0043957">
    <property type="term" value="F:acryloyl-CoA reductase (NADPH) activity"/>
    <property type="evidence" value="ECO:0007669"/>
    <property type="project" value="TreeGrafter"/>
</dbReference>
<accession>A0A378V2G5</accession>
<dbReference type="EC" id="1.6.5.-" evidence="2"/>
<dbReference type="NCBIfam" id="TIGR02823">
    <property type="entry name" value="oxido_YhdH"/>
    <property type="match status" value="1"/>
</dbReference>
<organism evidence="2 3">
    <name type="scientific">Mycolicibacterium fortuitum</name>
    <name type="common">Mycobacterium fortuitum</name>
    <dbReference type="NCBI Taxonomy" id="1766"/>
    <lineage>
        <taxon>Bacteria</taxon>
        <taxon>Bacillati</taxon>
        <taxon>Actinomycetota</taxon>
        <taxon>Actinomycetes</taxon>
        <taxon>Mycobacteriales</taxon>
        <taxon>Mycobacteriaceae</taxon>
        <taxon>Mycolicibacterium</taxon>
    </lineage>
</organism>
<dbReference type="SMART" id="SM00829">
    <property type="entry name" value="PKS_ER"/>
    <property type="match status" value="1"/>
</dbReference>
<dbReference type="InterPro" id="IPR013149">
    <property type="entry name" value="ADH-like_C"/>
</dbReference>
<proteinExistence type="predicted"/>
<reference evidence="2 3" key="1">
    <citation type="submission" date="2018-06" db="EMBL/GenBank/DDBJ databases">
        <authorList>
            <consortium name="Pathogen Informatics"/>
            <person name="Doyle S."/>
        </authorList>
    </citation>
    <scope>NUCLEOTIDE SEQUENCE [LARGE SCALE GENOMIC DNA]</scope>
    <source>
        <strain evidence="2 3">NCTC1542</strain>
    </source>
</reference>